<sequence length="95" mass="10237">MAGGGKRRIVGKRHGPEVSRKPWNLEFGGIDAAYHDRTVWGYFDPLGKNTSSSESGDSDGSGDEGGLAHRIGHADWCSCGRCVPMDTEHESACCR</sequence>
<protein>
    <recommendedName>
        <fullName evidence="2">P2X purinoreceptor 7 intracellular domain-containing protein</fullName>
    </recommendedName>
</protein>
<keyword evidence="4" id="KW-1185">Reference proteome</keyword>
<accession>A0A9D4QHG4</accession>
<name>A0A9D4QHG4_RHISA</name>
<feature type="compositionally biased region" description="Basic residues" evidence="1">
    <location>
        <begin position="1"/>
        <end position="13"/>
    </location>
</feature>
<reference evidence="3" key="2">
    <citation type="submission" date="2021-09" db="EMBL/GenBank/DDBJ databases">
        <authorList>
            <person name="Jia N."/>
            <person name="Wang J."/>
            <person name="Shi W."/>
            <person name="Du L."/>
            <person name="Sun Y."/>
            <person name="Zhan W."/>
            <person name="Jiang J."/>
            <person name="Wang Q."/>
            <person name="Zhang B."/>
            <person name="Ji P."/>
            <person name="Sakyi L.B."/>
            <person name="Cui X."/>
            <person name="Yuan T."/>
            <person name="Jiang B."/>
            <person name="Yang W."/>
            <person name="Lam T.T.-Y."/>
            <person name="Chang Q."/>
            <person name="Ding S."/>
            <person name="Wang X."/>
            <person name="Zhu J."/>
            <person name="Ruan X."/>
            <person name="Zhao L."/>
            <person name="Wei J."/>
            <person name="Que T."/>
            <person name="Du C."/>
            <person name="Cheng J."/>
            <person name="Dai P."/>
            <person name="Han X."/>
            <person name="Huang E."/>
            <person name="Gao Y."/>
            <person name="Liu J."/>
            <person name="Shao H."/>
            <person name="Ye R."/>
            <person name="Li L."/>
            <person name="Wei W."/>
            <person name="Wang X."/>
            <person name="Wang C."/>
            <person name="Huo Q."/>
            <person name="Li W."/>
            <person name="Guo W."/>
            <person name="Chen H."/>
            <person name="Chen S."/>
            <person name="Zhou L."/>
            <person name="Zhou L."/>
            <person name="Ni X."/>
            <person name="Tian J."/>
            <person name="Zhou Y."/>
            <person name="Sheng Y."/>
            <person name="Liu T."/>
            <person name="Pan Y."/>
            <person name="Xia L."/>
            <person name="Li J."/>
            <person name="Zhao F."/>
            <person name="Cao W."/>
        </authorList>
    </citation>
    <scope>NUCLEOTIDE SEQUENCE</scope>
    <source>
        <strain evidence="3">Rsan-2018</strain>
        <tissue evidence="3">Larvae</tissue>
    </source>
</reference>
<gene>
    <name evidence="3" type="ORF">HPB52_004680</name>
</gene>
<dbReference type="AlphaFoldDB" id="A0A9D4QHG4"/>
<dbReference type="InterPro" id="IPR046815">
    <property type="entry name" value="P2RX7_C"/>
</dbReference>
<proteinExistence type="predicted"/>
<feature type="domain" description="P2X purinoreceptor 7 intracellular" evidence="2">
    <location>
        <begin position="71"/>
        <end position="95"/>
    </location>
</feature>
<evidence type="ECO:0000313" key="3">
    <source>
        <dbReference type="EMBL" id="KAH7982409.1"/>
    </source>
</evidence>
<comment type="caution">
    <text evidence="3">The sequence shown here is derived from an EMBL/GenBank/DDBJ whole genome shotgun (WGS) entry which is preliminary data.</text>
</comment>
<feature type="region of interest" description="Disordered" evidence="1">
    <location>
        <begin position="1"/>
        <end position="21"/>
    </location>
</feature>
<dbReference type="Proteomes" id="UP000821837">
    <property type="component" value="Chromosome 1"/>
</dbReference>
<dbReference type="EMBL" id="JABSTV010001245">
    <property type="protein sequence ID" value="KAH7982409.1"/>
    <property type="molecule type" value="Genomic_DNA"/>
</dbReference>
<evidence type="ECO:0000256" key="1">
    <source>
        <dbReference type="SAM" id="MobiDB-lite"/>
    </source>
</evidence>
<organism evidence="3 4">
    <name type="scientific">Rhipicephalus sanguineus</name>
    <name type="common">Brown dog tick</name>
    <name type="synonym">Ixodes sanguineus</name>
    <dbReference type="NCBI Taxonomy" id="34632"/>
    <lineage>
        <taxon>Eukaryota</taxon>
        <taxon>Metazoa</taxon>
        <taxon>Ecdysozoa</taxon>
        <taxon>Arthropoda</taxon>
        <taxon>Chelicerata</taxon>
        <taxon>Arachnida</taxon>
        <taxon>Acari</taxon>
        <taxon>Parasitiformes</taxon>
        <taxon>Ixodida</taxon>
        <taxon>Ixodoidea</taxon>
        <taxon>Ixodidae</taxon>
        <taxon>Rhipicephalinae</taxon>
        <taxon>Rhipicephalus</taxon>
        <taxon>Rhipicephalus</taxon>
    </lineage>
</organism>
<reference evidence="3" key="1">
    <citation type="journal article" date="2020" name="Cell">
        <title>Large-Scale Comparative Analyses of Tick Genomes Elucidate Their Genetic Diversity and Vector Capacities.</title>
        <authorList>
            <consortium name="Tick Genome and Microbiome Consortium (TIGMIC)"/>
            <person name="Jia N."/>
            <person name="Wang J."/>
            <person name="Shi W."/>
            <person name="Du L."/>
            <person name="Sun Y."/>
            <person name="Zhan W."/>
            <person name="Jiang J.F."/>
            <person name="Wang Q."/>
            <person name="Zhang B."/>
            <person name="Ji P."/>
            <person name="Bell-Sakyi L."/>
            <person name="Cui X.M."/>
            <person name="Yuan T.T."/>
            <person name="Jiang B.G."/>
            <person name="Yang W.F."/>
            <person name="Lam T.T."/>
            <person name="Chang Q.C."/>
            <person name="Ding S.J."/>
            <person name="Wang X.J."/>
            <person name="Zhu J.G."/>
            <person name="Ruan X.D."/>
            <person name="Zhao L."/>
            <person name="Wei J.T."/>
            <person name="Ye R.Z."/>
            <person name="Que T.C."/>
            <person name="Du C.H."/>
            <person name="Zhou Y.H."/>
            <person name="Cheng J.X."/>
            <person name="Dai P.F."/>
            <person name="Guo W.B."/>
            <person name="Han X.H."/>
            <person name="Huang E.J."/>
            <person name="Li L.F."/>
            <person name="Wei W."/>
            <person name="Gao Y.C."/>
            <person name="Liu J.Z."/>
            <person name="Shao H.Z."/>
            <person name="Wang X."/>
            <person name="Wang C.C."/>
            <person name="Yang T.C."/>
            <person name="Huo Q.B."/>
            <person name="Li W."/>
            <person name="Chen H.Y."/>
            <person name="Chen S.E."/>
            <person name="Zhou L.G."/>
            <person name="Ni X.B."/>
            <person name="Tian J.H."/>
            <person name="Sheng Y."/>
            <person name="Liu T."/>
            <person name="Pan Y.S."/>
            <person name="Xia L.Y."/>
            <person name="Li J."/>
            <person name="Zhao F."/>
            <person name="Cao W.C."/>
        </authorList>
    </citation>
    <scope>NUCLEOTIDE SEQUENCE</scope>
    <source>
        <strain evidence="3">Rsan-2018</strain>
    </source>
</reference>
<evidence type="ECO:0000259" key="2">
    <source>
        <dbReference type="Pfam" id="PF20478"/>
    </source>
</evidence>
<evidence type="ECO:0000313" key="4">
    <source>
        <dbReference type="Proteomes" id="UP000821837"/>
    </source>
</evidence>
<dbReference type="Pfam" id="PF20478">
    <property type="entry name" value="P2RX7_C"/>
    <property type="match status" value="1"/>
</dbReference>